<evidence type="ECO:0000259" key="2">
    <source>
        <dbReference type="SMART" id="SM00382"/>
    </source>
</evidence>
<reference evidence="3" key="1">
    <citation type="submission" date="2021-03" db="EMBL/GenBank/DDBJ databases">
        <title>Complete genome of Burkholderia pseudomallei_VBP364.</title>
        <authorList>
            <person name="Balaji V."/>
            <person name="Yamuna B."/>
            <person name="Monisha P."/>
        </authorList>
    </citation>
    <scope>NUCLEOTIDE SEQUENCE</scope>
    <source>
        <strain evidence="3">VBP364</strain>
    </source>
</reference>
<dbReference type="PANTHER" id="PTHR43581">
    <property type="entry name" value="ATP/GTP PHOSPHATASE"/>
    <property type="match status" value="1"/>
</dbReference>
<dbReference type="GO" id="GO:0005524">
    <property type="term" value="F:ATP binding"/>
    <property type="evidence" value="ECO:0007669"/>
    <property type="project" value="InterPro"/>
</dbReference>
<feature type="compositionally biased region" description="Acidic residues" evidence="1">
    <location>
        <begin position="465"/>
        <end position="477"/>
    </location>
</feature>
<dbReference type="Pfam" id="PF13304">
    <property type="entry name" value="AAA_21"/>
    <property type="match status" value="1"/>
</dbReference>
<dbReference type="InterPro" id="IPR003593">
    <property type="entry name" value="AAA+_ATPase"/>
</dbReference>
<dbReference type="Gene3D" id="3.40.50.300">
    <property type="entry name" value="P-loop containing nucleotide triphosphate hydrolases"/>
    <property type="match status" value="2"/>
</dbReference>
<feature type="compositionally biased region" description="Basic and acidic residues" evidence="1">
    <location>
        <begin position="446"/>
        <end position="464"/>
    </location>
</feature>
<dbReference type="RefSeq" id="WP_151269783.1">
    <property type="nucleotide sequence ID" value="NZ_CP071755.2"/>
</dbReference>
<organism evidence="3">
    <name type="scientific">Burkholderia pseudomallei</name>
    <name type="common">Pseudomonas pseudomallei</name>
    <dbReference type="NCBI Taxonomy" id="28450"/>
    <lineage>
        <taxon>Bacteria</taxon>
        <taxon>Pseudomonadati</taxon>
        <taxon>Pseudomonadota</taxon>
        <taxon>Betaproteobacteria</taxon>
        <taxon>Burkholderiales</taxon>
        <taxon>Burkholderiaceae</taxon>
        <taxon>Burkholderia</taxon>
        <taxon>pseudomallei group</taxon>
    </lineage>
</organism>
<sequence length="477" mass="54597">MESRTGIQSLFIEGLHEQFDVELELKPGLNIIYGKNGKGKTTVLHILANALELDFKRFKYLNFRRIEIKTFGGAKLEIFRSPGLDGVEILINGERTSLLNSSEELSELEMAAIRATLGERSTYLPAFRSVLERVREESGAYYRDRTRDSSVDELEMKELQVLREKIGSRKARDVMELRVLREEAGFTARKTVQCRQWFGPFVPTVRYPSIMEVDDGLTSEWRAAQLDMAQREQNMFADVFVKVFRTIVGLENPQKPFEIEDALASIADALDSKDYQLGNRRSELISAQLLEAMEFLKKNPAHESQGIEKSVLGLYLETLVDRKEGRRNALQSSRDFEASINRFLDKQKTLRIGEPIVKERVRSAVTVETEGGRAYGLTALSSGERQILTMLYSASRSRFKDGIFLIDEPELSLHIDWQRKILNELMSLAPGRQIIACTHSPEVGADHFEDTQDFEPRLTKRDQEDLFDEIDNNDDRE</sequence>
<gene>
    <name evidence="3" type="ORF">J3D99_19335</name>
</gene>
<evidence type="ECO:0000313" key="3">
    <source>
        <dbReference type="EMBL" id="QTB60135.1"/>
    </source>
</evidence>
<dbReference type="SUPFAM" id="SSF52540">
    <property type="entry name" value="P-loop containing nucleoside triphosphate hydrolases"/>
    <property type="match status" value="1"/>
</dbReference>
<proteinExistence type="predicted"/>
<name>A0A8A4DTC8_BURPE</name>
<dbReference type="GO" id="GO:0006302">
    <property type="term" value="P:double-strand break repair"/>
    <property type="evidence" value="ECO:0007669"/>
    <property type="project" value="InterPro"/>
</dbReference>
<accession>A0A8A4DTC8</accession>
<evidence type="ECO:0000256" key="1">
    <source>
        <dbReference type="SAM" id="MobiDB-lite"/>
    </source>
</evidence>
<feature type="domain" description="AAA+ ATPase" evidence="2">
    <location>
        <begin position="26"/>
        <end position="471"/>
    </location>
</feature>
<protein>
    <submittedName>
        <fullName evidence="3">AAA family ATPase</fullName>
    </submittedName>
</protein>
<feature type="region of interest" description="Disordered" evidence="1">
    <location>
        <begin position="446"/>
        <end position="477"/>
    </location>
</feature>
<dbReference type="InterPro" id="IPR027417">
    <property type="entry name" value="P-loop_NTPase"/>
</dbReference>
<dbReference type="PANTHER" id="PTHR43581:SF2">
    <property type="entry name" value="EXCINUCLEASE ATPASE SUBUNIT"/>
    <property type="match status" value="1"/>
</dbReference>
<dbReference type="InterPro" id="IPR038729">
    <property type="entry name" value="Rad50/SbcC_AAA"/>
</dbReference>
<dbReference type="Pfam" id="PF13476">
    <property type="entry name" value="AAA_23"/>
    <property type="match status" value="1"/>
</dbReference>
<dbReference type="AlphaFoldDB" id="A0A8A4DTC8"/>
<dbReference type="EMBL" id="CP071754">
    <property type="protein sequence ID" value="QTB60135.1"/>
    <property type="molecule type" value="Genomic_DNA"/>
</dbReference>
<dbReference type="GO" id="GO:0016887">
    <property type="term" value="F:ATP hydrolysis activity"/>
    <property type="evidence" value="ECO:0007669"/>
    <property type="project" value="InterPro"/>
</dbReference>
<dbReference type="InterPro" id="IPR051396">
    <property type="entry name" value="Bact_Antivir_Def_Nuclease"/>
</dbReference>
<dbReference type="InterPro" id="IPR003959">
    <property type="entry name" value="ATPase_AAA_core"/>
</dbReference>
<dbReference type="SMART" id="SM00382">
    <property type="entry name" value="AAA"/>
    <property type="match status" value="1"/>
</dbReference>